<accession>E1K2L9</accession>
<comment type="caution">
    <text evidence="2">The sequence shown here is derived from an EMBL/GenBank/DDBJ whole genome shotgun (WGS) entry which is preliminary data.</text>
</comment>
<feature type="chain" id="PRO_5003148441" evidence="1">
    <location>
        <begin position="22"/>
        <end position="134"/>
    </location>
</feature>
<proteinExistence type="predicted"/>
<evidence type="ECO:0000313" key="2">
    <source>
        <dbReference type="EMBL" id="EFL49151.1"/>
    </source>
</evidence>
<dbReference type="OrthoDB" id="5457926at2"/>
<sequence precursor="true">MTRRAFCFFFPVLLVAAAAWAAESGRAMPFNKQNVFNFLQRVDSAKRKLPDNIPPDEYQQRVCTLYADTLRQGGYDFEHTVQNALQFAAKGNGKLDDPRFLFLAGVFQVHPDVYLRLKFISKATRDDVMHYFGH</sequence>
<dbReference type="EMBL" id="AECZ01000063">
    <property type="protein sequence ID" value="EFL49151.1"/>
    <property type="molecule type" value="Genomic_DNA"/>
</dbReference>
<evidence type="ECO:0000256" key="1">
    <source>
        <dbReference type="SAM" id="SignalP"/>
    </source>
</evidence>
<feature type="signal peptide" evidence="1">
    <location>
        <begin position="1"/>
        <end position="21"/>
    </location>
</feature>
<name>E1K2L9_SOLFR</name>
<gene>
    <name evidence="2" type="ORF">DesfrDRAFT_4119</name>
</gene>
<dbReference type="eggNOG" id="ENOG50317ZW">
    <property type="taxonomic scope" value="Bacteria"/>
</dbReference>
<protein>
    <submittedName>
        <fullName evidence="2">Uncharacterized protein</fullName>
    </submittedName>
</protein>
<dbReference type="Proteomes" id="UP000006250">
    <property type="component" value="Unassembled WGS sequence"/>
</dbReference>
<evidence type="ECO:0000313" key="3">
    <source>
        <dbReference type="Proteomes" id="UP000006250"/>
    </source>
</evidence>
<organism evidence="2 3">
    <name type="scientific">Solidesulfovibrio fructosivorans JJ]</name>
    <dbReference type="NCBI Taxonomy" id="596151"/>
    <lineage>
        <taxon>Bacteria</taxon>
        <taxon>Pseudomonadati</taxon>
        <taxon>Thermodesulfobacteriota</taxon>
        <taxon>Desulfovibrionia</taxon>
        <taxon>Desulfovibrionales</taxon>
        <taxon>Desulfovibrionaceae</taxon>
        <taxon>Solidesulfovibrio</taxon>
    </lineage>
</organism>
<keyword evidence="1" id="KW-0732">Signal</keyword>
<reference evidence="2 3" key="1">
    <citation type="submission" date="2010-08" db="EMBL/GenBank/DDBJ databases">
        <title>The draft genome of Desulfovibrio fructosovorans JJ.</title>
        <authorList>
            <consortium name="US DOE Joint Genome Institute (JGI-PGF)"/>
            <person name="Lucas S."/>
            <person name="Copeland A."/>
            <person name="Lapidus A."/>
            <person name="Cheng J.-F."/>
            <person name="Bruce D."/>
            <person name="Goodwin L."/>
            <person name="Pitluck S."/>
            <person name="Land M.L."/>
            <person name="Hauser L."/>
            <person name="Chang Y.-J."/>
            <person name="Jeffries C."/>
            <person name="Wall J.D."/>
            <person name="Stahl D.A."/>
            <person name="Arkin A.P."/>
            <person name="Dehal P."/>
            <person name="Stolyar S.M."/>
            <person name="Hazen T.C."/>
            <person name="Woyke T.J."/>
        </authorList>
    </citation>
    <scope>NUCLEOTIDE SEQUENCE [LARGE SCALE GENOMIC DNA]</scope>
    <source>
        <strain evidence="2 3">JJ</strain>
    </source>
</reference>
<keyword evidence="3" id="KW-1185">Reference proteome</keyword>
<dbReference type="STRING" id="596151.DesfrDRAFT_4119"/>
<dbReference type="AlphaFoldDB" id="E1K2L9"/>